<dbReference type="Gene3D" id="3.10.450.50">
    <property type="match status" value="1"/>
</dbReference>
<name>A0ABQ1XDK7_9MICC</name>
<evidence type="ECO:0000256" key="1">
    <source>
        <dbReference type="ARBA" id="ARBA00023002"/>
    </source>
</evidence>
<dbReference type="Gene3D" id="3.50.50.60">
    <property type="entry name" value="FAD/NAD(P)-binding domain"/>
    <property type="match status" value="2"/>
</dbReference>
<sequence>MTESPTAAAQAWLTSLDEALQRRDVEAALELFGDDSYWRDFVAFTWNIKTLEGKADIRRMLEATLDRVQPANWALAEDATGSTGVDGTVEAWIAFETGAARGYGHLRLRDGKCWTLLTTMQELKGFEEKKGPRRDQGVAHEIVRGRRSWLELKEEQEAKLGYEEQPYCVIIGGGQGGIGLAARLRRLGVPTIIIEKNQKPGDSWRNRYKSLHLHDPVWYDHLPYLQFPDDWPVFAAKDKIGDWLEHYTRIMELNYWSGTECVDAEYDDGTQEWAVNVLRNGEPVTLRPKQLVFALGVSGYPSIPTFDGAESFLGEQRHSSQHPGGGDWTGKKAVVIGSNNSAHDICADLWEHGADVTMVQRSSTHIARSESLMDLALGGLYSEKALANGITTEKADLLFASLPMRILPETQVPVYQQMAEQDAEFYSQLEAAGFDLDFGVDGSGLFVKYLRRGSGYYIDVGASQLIIDGRVKLKSGQVSKITGNAVVMADGTELEADLIVYATGYGSMNGWLADLVSPEVADQVGKCWGYGSDTPKDPGPWEGELRNMWKPTNVPNLWIHGGNLHQSRHYSSYLALQLKARMEGLETPVYELQPSHHTR</sequence>
<gene>
    <name evidence="2" type="ORF">GCM10011577_06900</name>
</gene>
<dbReference type="EMBL" id="BMKU01000002">
    <property type="protein sequence ID" value="GGG87419.1"/>
    <property type="molecule type" value="Genomic_DNA"/>
</dbReference>
<dbReference type="InterPro" id="IPR050982">
    <property type="entry name" value="Auxin_biosynth/cation_transpt"/>
</dbReference>
<dbReference type="RefSeq" id="WP_188809106.1">
    <property type="nucleotide sequence ID" value="NZ_BAAAWV010000001.1"/>
</dbReference>
<dbReference type="PANTHER" id="PTHR43539">
    <property type="entry name" value="FLAVIN-BINDING MONOOXYGENASE-LIKE PROTEIN (AFU_ORTHOLOGUE AFUA_4G09220)"/>
    <property type="match status" value="1"/>
</dbReference>
<keyword evidence="3" id="KW-1185">Reference proteome</keyword>
<proteinExistence type="predicted"/>
<reference evidence="3" key="1">
    <citation type="journal article" date="2019" name="Int. J. Syst. Evol. Microbiol.">
        <title>The Global Catalogue of Microorganisms (GCM) 10K type strain sequencing project: providing services to taxonomists for standard genome sequencing and annotation.</title>
        <authorList>
            <consortium name="The Broad Institute Genomics Platform"/>
            <consortium name="The Broad Institute Genome Sequencing Center for Infectious Disease"/>
            <person name="Wu L."/>
            <person name="Ma J."/>
        </authorList>
    </citation>
    <scope>NUCLEOTIDE SEQUENCE [LARGE SCALE GENOMIC DNA]</scope>
    <source>
        <strain evidence="3">CGMCC 1.1927</strain>
    </source>
</reference>
<organism evidence="2 3">
    <name type="scientific">Pseudarthrobacter polychromogenes</name>
    <dbReference type="NCBI Taxonomy" id="1676"/>
    <lineage>
        <taxon>Bacteria</taxon>
        <taxon>Bacillati</taxon>
        <taxon>Actinomycetota</taxon>
        <taxon>Actinomycetes</taxon>
        <taxon>Micrococcales</taxon>
        <taxon>Micrococcaceae</taxon>
        <taxon>Pseudarthrobacter</taxon>
    </lineage>
</organism>
<keyword evidence="1" id="KW-0560">Oxidoreductase</keyword>
<protein>
    <submittedName>
        <fullName evidence="2">FAD-dependent oxidoreductase</fullName>
    </submittedName>
</protein>
<evidence type="ECO:0000313" key="2">
    <source>
        <dbReference type="EMBL" id="GGG87419.1"/>
    </source>
</evidence>
<dbReference type="Pfam" id="PF13738">
    <property type="entry name" value="Pyr_redox_3"/>
    <property type="match status" value="1"/>
</dbReference>
<dbReference type="SUPFAM" id="SSF54427">
    <property type="entry name" value="NTF2-like"/>
    <property type="match status" value="1"/>
</dbReference>
<comment type="caution">
    <text evidence="2">The sequence shown here is derived from an EMBL/GenBank/DDBJ whole genome shotgun (WGS) entry which is preliminary data.</text>
</comment>
<dbReference type="InterPro" id="IPR032710">
    <property type="entry name" value="NTF2-like_dom_sf"/>
</dbReference>
<dbReference type="InterPro" id="IPR036188">
    <property type="entry name" value="FAD/NAD-bd_sf"/>
</dbReference>
<dbReference type="SUPFAM" id="SSF51905">
    <property type="entry name" value="FAD/NAD(P)-binding domain"/>
    <property type="match status" value="1"/>
</dbReference>
<dbReference type="Proteomes" id="UP000596938">
    <property type="component" value="Unassembled WGS sequence"/>
</dbReference>
<evidence type="ECO:0000313" key="3">
    <source>
        <dbReference type="Proteomes" id="UP000596938"/>
    </source>
</evidence>
<accession>A0ABQ1XDK7</accession>
<dbReference type="PANTHER" id="PTHR43539:SF68">
    <property type="entry name" value="FLAVIN-BINDING MONOOXYGENASE-LIKE PROTEIN (AFU_ORTHOLOGUE AFUA_4G09220)"/>
    <property type="match status" value="1"/>
</dbReference>